<dbReference type="InterPro" id="IPR015025">
    <property type="entry name" value="PoNi_C"/>
</dbReference>
<dbReference type="Pfam" id="PF08929">
    <property type="entry name" value="PoNi_C"/>
    <property type="match status" value="1"/>
</dbReference>
<dbReference type="Gene3D" id="1.10.3920.10">
    <property type="entry name" value="PA2201 C-terminal domain-like"/>
    <property type="match status" value="1"/>
</dbReference>
<evidence type="ECO:0000259" key="1">
    <source>
        <dbReference type="Pfam" id="PF08929"/>
    </source>
</evidence>
<protein>
    <submittedName>
        <fullName evidence="2">DUF1911 domain-containing protein</fullName>
    </submittedName>
</protein>
<evidence type="ECO:0000313" key="3">
    <source>
        <dbReference type="Proteomes" id="UP000823638"/>
    </source>
</evidence>
<proteinExistence type="predicted"/>
<dbReference type="AlphaFoldDB" id="A0A9D9HQQ7"/>
<gene>
    <name evidence="2" type="ORF">IAA81_10055</name>
</gene>
<feature type="domain" description="PoNi C-terminal" evidence="1">
    <location>
        <begin position="123"/>
        <end position="231"/>
    </location>
</feature>
<accession>A0A9D9HQQ7</accession>
<reference evidence="2" key="2">
    <citation type="journal article" date="2021" name="PeerJ">
        <title>Extensive microbial diversity within the chicken gut microbiome revealed by metagenomics and culture.</title>
        <authorList>
            <person name="Gilroy R."/>
            <person name="Ravi A."/>
            <person name="Getino M."/>
            <person name="Pursley I."/>
            <person name="Horton D.L."/>
            <person name="Alikhan N.F."/>
            <person name="Baker D."/>
            <person name="Gharbi K."/>
            <person name="Hall N."/>
            <person name="Watson M."/>
            <person name="Adriaenssens E.M."/>
            <person name="Foster-Nyarko E."/>
            <person name="Jarju S."/>
            <person name="Secka A."/>
            <person name="Antonio M."/>
            <person name="Oren A."/>
            <person name="Chaudhuri R.R."/>
            <person name="La Ragione R."/>
            <person name="Hildebrand F."/>
            <person name="Pallen M.J."/>
        </authorList>
    </citation>
    <scope>NUCLEOTIDE SEQUENCE</scope>
    <source>
        <strain evidence="2">10532</strain>
    </source>
</reference>
<sequence length="235" mass="28294">MRDTVKTEDYFRERYNKDASDLAERMSKYEEVISHPEKYNVWSFKYHIYMEAACKFYAGYSLGLGMNELLPEVDLIIRNLIDTTRERDRGYDDMEMIIYLIILFNRTEFLDEYKELLQKSKMRDFYLDYLVQTVDPTWQISTEKLRCPKETNSVYEVVVLSKENKVEAVQRLKRYLKRQWFMSLTEGVITNRDLKIGWYRGYWCIAAAALVKALKLDDTELKDCKYYPYDMAHFC</sequence>
<evidence type="ECO:0000313" key="2">
    <source>
        <dbReference type="EMBL" id="MBO8458549.1"/>
    </source>
</evidence>
<dbReference type="SUPFAM" id="SSF140731">
    <property type="entry name" value="PA2201 C-terminal domain-like"/>
    <property type="match status" value="1"/>
</dbReference>
<organism evidence="2 3">
    <name type="scientific">Candidatus Gallitreponema excrementavium</name>
    <dbReference type="NCBI Taxonomy" id="2840840"/>
    <lineage>
        <taxon>Bacteria</taxon>
        <taxon>Pseudomonadati</taxon>
        <taxon>Spirochaetota</taxon>
        <taxon>Spirochaetia</taxon>
        <taxon>Spirochaetales</taxon>
        <taxon>Candidatus Gallitreponema</taxon>
    </lineage>
</organism>
<name>A0A9D9HQQ7_9SPIR</name>
<dbReference type="EMBL" id="JADIMM010000116">
    <property type="protein sequence ID" value="MBO8458549.1"/>
    <property type="molecule type" value="Genomic_DNA"/>
</dbReference>
<dbReference type="InterPro" id="IPR028983">
    <property type="entry name" value="PA2201-like_C"/>
</dbReference>
<reference evidence="2" key="1">
    <citation type="submission" date="2020-10" db="EMBL/GenBank/DDBJ databases">
        <authorList>
            <person name="Gilroy R."/>
        </authorList>
    </citation>
    <scope>NUCLEOTIDE SEQUENCE</scope>
    <source>
        <strain evidence="2">10532</strain>
    </source>
</reference>
<comment type="caution">
    <text evidence="2">The sequence shown here is derived from an EMBL/GenBank/DDBJ whole genome shotgun (WGS) entry which is preliminary data.</text>
</comment>
<dbReference type="Proteomes" id="UP000823638">
    <property type="component" value="Unassembled WGS sequence"/>
</dbReference>